<reference evidence="7" key="1">
    <citation type="submission" date="2011-05" db="EMBL/GenBank/DDBJ databases">
        <authorList>
            <person name="Richards S.R."/>
            <person name="Qu J."/>
            <person name="Jiang H."/>
            <person name="Jhangiani S.N."/>
            <person name="Agravi P."/>
            <person name="Goodspeed R."/>
            <person name="Gross S."/>
            <person name="Mandapat C."/>
            <person name="Jackson L."/>
            <person name="Mathew T."/>
            <person name="Pu L."/>
            <person name="Thornton R."/>
            <person name="Saada N."/>
            <person name="Wilczek-Boney K.B."/>
            <person name="Lee S."/>
            <person name="Kovar C."/>
            <person name="Wu Y."/>
            <person name="Scherer S.E."/>
            <person name="Worley K.C."/>
            <person name="Muzny D.M."/>
            <person name="Gibbs R."/>
        </authorList>
    </citation>
    <scope>NUCLEOTIDE SEQUENCE</scope>
    <source>
        <strain evidence="7">Brora</strain>
    </source>
</reference>
<dbReference type="eggNOG" id="KOG4367">
    <property type="taxonomic scope" value="Eukaryota"/>
</dbReference>
<dbReference type="AlphaFoldDB" id="T1J5V2"/>
<dbReference type="InterPro" id="IPR036116">
    <property type="entry name" value="FN3_sf"/>
</dbReference>
<feature type="domain" description="B30.2/SPRY" evidence="3">
    <location>
        <begin position="263"/>
        <end position="446"/>
    </location>
</feature>
<dbReference type="InterPro" id="IPR003961">
    <property type="entry name" value="FN3_dom"/>
</dbReference>
<dbReference type="InterPro" id="IPR013320">
    <property type="entry name" value="ConA-like_dom_sf"/>
</dbReference>
<dbReference type="InterPro" id="IPR003877">
    <property type="entry name" value="SPRY_dom"/>
</dbReference>
<dbReference type="STRING" id="126957.T1J5V2"/>
<dbReference type="InterPro" id="IPR050617">
    <property type="entry name" value="E3_ligase_FN3/SPRY"/>
</dbReference>
<evidence type="ECO:0000259" key="3">
    <source>
        <dbReference type="PROSITE" id="PS50188"/>
    </source>
</evidence>
<dbReference type="SMART" id="SM00449">
    <property type="entry name" value="SPRY"/>
    <property type="match status" value="1"/>
</dbReference>
<dbReference type="HOGENOM" id="CLU_013137_19_0_1"/>
<dbReference type="OMA" id="ICIEMFA"/>
<dbReference type="InterPro" id="IPR043136">
    <property type="entry name" value="B30.2/SPRY_sf"/>
</dbReference>
<dbReference type="FunFam" id="2.60.40.10:FF:000178">
    <property type="entry name" value="E3 ubiquitin-protein ligase TRIM9 isoform X1"/>
    <property type="match status" value="1"/>
</dbReference>
<dbReference type="Gene3D" id="2.60.40.10">
    <property type="entry name" value="Immunoglobulins"/>
    <property type="match status" value="1"/>
</dbReference>
<feature type="coiled-coil region" evidence="2">
    <location>
        <begin position="32"/>
        <end position="66"/>
    </location>
</feature>
<evidence type="ECO:0000313" key="6">
    <source>
        <dbReference type="EnsemblMetazoa" id="SMAR009010-PA"/>
    </source>
</evidence>
<dbReference type="Proteomes" id="UP000014500">
    <property type="component" value="Unassembled WGS sequence"/>
</dbReference>
<dbReference type="SMART" id="SM00502">
    <property type="entry name" value="BBC"/>
    <property type="match status" value="1"/>
</dbReference>
<dbReference type="CDD" id="cd00063">
    <property type="entry name" value="FN3"/>
    <property type="match status" value="1"/>
</dbReference>
<dbReference type="PANTHER" id="PTHR24099:SF15">
    <property type="entry name" value="E3 UBIQUITIN-PROTEIN LIGASE TRIM9"/>
    <property type="match status" value="1"/>
</dbReference>
<dbReference type="InterPro" id="IPR013783">
    <property type="entry name" value="Ig-like_fold"/>
</dbReference>
<dbReference type="SUPFAM" id="SSF49265">
    <property type="entry name" value="Fibronectin type III"/>
    <property type="match status" value="1"/>
</dbReference>
<evidence type="ECO:0000256" key="1">
    <source>
        <dbReference type="ARBA" id="ARBA00023054"/>
    </source>
</evidence>
<evidence type="ECO:0000313" key="7">
    <source>
        <dbReference type="Proteomes" id="UP000014500"/>
    </source>
</evidence>
<keyword evidence="7" id="KW-1185">Reference proteome</keyword>
<dbReference type="InterPro" id="IPR003649">
    <property type="entry name" value="Bbox_C"/>
</dbReference>
<dbReference type="CDD" id="cd12889">
    <property type="entry name" value="SPRY_PRY_TRIM67_9"/>
    <property type="match status" value="1"/>
</dbReference>
<dbReference type="EnsemblMetazoa" id="SMAR009010-RA">
    <property type="protein sequence ID" value="SMAR009010-PA"/>
    <property type="gene ID" value="SMAR009010"/>
</dbReference>
<name>T1J5V2_STRMM</name>
<evidence type="ECO:0008006" key="8">
    <source>
        <dbReference type="Google" id="ProtNLM"/>
    </source>
</evidence>
<reference evidence="6" key="2">
    <citation type="submission" date="2015-02" db="UniProtKB">
        <authorList>
            <consortium name="EnsemblMetazoa"/>
        </authorList>
    </citation>
    <scope>IDENTIFICATION</scope>
</reference>
<sequence length="456" mass="51019">MKIKISYQKDADPATDAKIRSPCSSTELSQTLQALSEKAKTATEFIQRLKAASDNMNEQCEELEREFGAQCEALVDAIHARRTQLIEFMHKERDFKLRALKDQVGACTHKLQQTTGLLQYCIEALKETDPTAFLQIGTALINRVANVDIAWHKDMTSAPLHSFQMDLTLDSAPVLRSIEQLHFIQMKAPEPPIIIPDECSAENNSVTIAWQPHPVSFVEGYILELDDGSHGAFREVYCGKETICTVDGLHFSSMYNARVKAFNSSGEGACTECICLQTAEVAWFTLDPITAHPDVKFSNENSTVMCDSYEHRVVIGSIGFSRGVHYWEFLIDRYDSNTDLVFGVARFDVNKEMMLGKDDKGWGMYIDNQRSWFLHCDGHEHRTEGGVNVASVVGVFLDLDNHQLSFYVNQEPQGPVAFTDLYGVFYPAVSINRSVAVTVHTGLDPPTDHESEGDDS</sequence>
<accession>T1J5V2</accession>
<evidence type="ECO:0000259" key="5">
    <source>
        <dbReference type="PROSITE" id="PS51262"/>
    </source>
</evidence>
<dbReference type="InterPro" id="IPR001870">
    <property type="entry name" value="B30.2/SPRY"/>
</dbReference>
<proteinExistence type="predicted"/>
<feature type="domain" description="COS" evidence="5">
    <location>
        <begin position="125"/>
        <end position="184"/>
    </location>
</feature>
<dbReference type="Pfam" id="PF00622">
    <property type="entry name" value="SPRY"/>
    <property type="match status" value="1"/>
</dbReference>
<dbReference type="PANTHER" id="PTHR24099">
    <property type="entry name" value="E3 UBIQUITIN-PROTEIN LIGASE TRIM36-RELATED"/>
    <property type="match status" value="1"/>
</dbReference>
<protein>
    <recommendedName>
        <fullName evidence="8">E3 ubiquitin-protein ligase TRIM9</fullName>
    </recommendedName>
</protein>
<feature type="domain" description="Fibronectin type-III" evidence="4">
    <location>
        <begin position="188"/>
        <end position="281"/>
    </location>
</feature>
<dbReference type="PROSITE" id="PS50188">
    <property type="entry name" value="B302_SPRY"/>
    <property type="match status" value="1"/>
</dbReference>
<keyword evidence="1 2" id="KW-0175">Coiled coil</keyword>
<dbReference type="EMBL" id="JH431868">
    <property type="status" value="NOT_ANNOTATED_CDS"/>
    <property type="molecule type" value="Genomic_DNA"/>
</dbReference>
<evidence type="ECO:0000256" key="2">
    <source>
        <dbReference type="SAM" id="Coils"/>
    </source>
</evidence>
<dbReference type="Gene3D" id="1.20.5.170">
    <property type="match status" value="1"/>
</dbReference>
<dbReference type="FunFam" id="2.60.120.920:FF:000009">
    <property type="entry name" value="E3 ubiquitin-protein ligase TRIM9 isoform X1"/>
    <property type="match status" value="1"/>
</dbReference>
<dbReference type="PROSITE" id="PS51262">
    <property type="entry name" value="COS"/>
    <property type="match status" value="1"/>
</dbReference>
<dbReference type="SUPFAM" id="SSF49899">
    <property type="entry name" value="Concanavalin A-like lectins/glucanases"/>
    <property type="match status" value="1"/>
</dbReference>
<evidence type="ECO:0000259" key="4">
    <source>
        <dbReference type="PROSITE" id="PS50853"/>
    </source>
</evidence>
<dbReference type="PhylomeDB" id="T1J5V2"/>
<dbReference type="InterPro" id="IPR017903">
    <property type="entry name" value="COS_domain"/>
</dbReference>
<dbReference type="GO" id="GO:0043005">
    <property type="term" value="C:neuron projection"/>
    <property type="evidence" value="ECO:0007669"/>
    <property type="project" value="TreeGrafter"/>
</dbReference>
<dbReference type="GO" id="GO:0007411">
    <property type="term" value="P:axon guidance"/>
    <property type="evidence" value="ECO:0007669"/>
    <property type="project" value="TreeGrafter"/>
</dbReference>
<dbReference type="SMART" id="SM00060">
    <property type="entry name" value="FN3"/>
    <property type="match status" value="1"/>
</dbReference>
<dbReference type="Gene3D" id="2.60.120.920">
    <property type="match status" value="1"/>
</dbReference>
<organism evidence="6 7">
    <name type="scientific">Strigamia maritima</name>
    <name type="common">European centipede</name>
    <name type="synonym">Geophilus maritimus</name>
    <dbReference type="NCBI Taxonomy" id="126957"/>
    <lineage>
        <taxon>Eukaryota</taxon>
        <taxon>Metazoa</taxon>
        <taxon>Ecdysozoa</taxon>
        <taxon>Arthropoda</taxon>
        <taxon>Myriapoda</taxon>
        <taxon>Chilopoda</taxon>
        <taxon>Pleurostigmophora</taxon>
        <taxon>Geophilomorpha</taxon>
        <taxon>Linotaeniidae</taxon>
        <taxon>Strigamia</taxon>
    </lineage>
</organism>
<dbReference type="PROSITE" id="PS50853">
    <property type="entry name" value="FN3"/>
    <property type="match status" value="1"/>
</dbReference>